<feature type="domain" description="Enolpyruvate transferase" evidence="13">
    <location>
        <begin position="7"/>
        <end position="405"/>
    </location>
</feature>
<evidence type="ECO:0000256" key="11">
    <source>
        <dbReference type="ARBA" id="ARBA00047527"/>
    </source>
</evidence>
<dbReference type="InterPro" id="IPR050068">
    <property type="entry name" value="MurA_subfamily"/>
</dbReference>
<evidence type="ECO:0000259" key="13">
    <source>
        <dbReference type="Pfam" id="PF00275"/>
    </source>
</evidence>
<accession>A0A7W2AHC4</accession>
<keyword evidence="3 12" id="KW-0963">Cytoplasm</keyword>
<feature type="modified residue" description="2-(S-cysteinyl)pyruvic acid O-phosphothioketal" evidence="12">
    <location>
        <position position="116"/>
    </location>
</feature>
<protein>
    <recommendedName>
        <fullName evidence="12">UDP-N-acetylglucosamine 1-carboxyvinyltransferase</fullName>
        <ecNumber evidence="12">2.5.1.7</ecNumber>
    </recommendedName>
    <alternativeName>
        <fullName evidence="12">Enoylpyruvate transferase</fullName>
    </alternativeName>
    <alternativeName>
        <fullName evidence="12">UDP-N-acetylglucosamine enolpyruvyl transferase</fullName>
        <shortName evidence="12">EPT</shortName>
    </alternativeName>
</protein>
<dbReference type="GO" id="GO:0005737">
    <property type="term" value="C:cytoplasm"/>
    <property type="evidence" value="ECO:0007669"/>
    <property type="project" value="UniProtKB-SubCell"/>
</dbReference>
<evidence type="ECO:0000256" key="8">
    <source>
        <dbReference type="ARBA" id="ARBA00023306"/>
    </source>
</evidence>
<dbReference type="GO" id="GO:0071555">
    <property type="term" value="P:cell wall organization"/>
    <property type="evidence" value="ECO:0007669"/>
    <property type="project" value="UniProtKB-KW"/>
</dbReference>
<feature type="binding site" evidence="12">
    <location>
        <position position="92"/>
    </location>
    <ligand>
        <name>UDP-N-acetyl-alpha-D-glucosamine</name>
        <dbReference type="ChEBI" id="CHEBI:57705"/>
    </ligand>
</feature>
<dbReference type="GO" id="GO:0008760">
    <property type="term" value="F:UDP-N-acetylglucosamine 1-carboxyvinyltransferase activity"/>
    <property type="evidence" value="ECO:0007669"/>
    <property type="project" value="UniProtKB-UniRule"/>
</dbReference>
<dbReference type="Gene3D" id="3.65.10.10">
    <property type="entry name" value="Enolpyruvate transferase domain"/>
    <property type="match status" value="2"/>
</dbReference>
<feature type="binding site" evidence="12">
    <location>
        <position position="305"/>
    </location>
    <ligand>
        <name>UDP-N-acetyl-alpha-D-glucosamine</name>
        <dbReference type="ChEBI" id="CHEBI:57705"/>
    </ligand>
</feature>
<comment type="similarity">
    <text evidence="10 12">Belongs to the EPSP synthase family. MurA subfamily.</text>
</comment>
<evidence type="ECO:0000256" key="12">
    <source>
        <dbReference type="HAMAP-Rule" id="MF_00111"/>
    </source>
</evidence>
<dbReference type="GO" id="GO:0019277">
    <property type="term" value="P:UDP-N-acetylgalactosamine biosynthetic process"/>
    <property type="evidence" value="ECO:0007669"/>
    <property type="project" value="InterPro"/>
</dbReference>
<comment type="pathway">
    <text evidence="2 12">Cell wall biogenesis; peptidoglycan biosynthesis.</text>
</comment>
<dbReference type="EC" id="2.5.1.7" evidence="12"/>
<dbReference type="InterPro" id="IPR013792">
    <property type="entry name" value="RNA3'P_cycl/enolpyr_Trfase_a/b"/>
</dbReference>
<comment type="caution">
    <text evidence="14">The sequence shown here is derived from an EMBL/GenBank/DDBJ whole genome shotgun (WGS) entry which is preliminary data.</text>
</comment>
<keyword evidence="15" id="KW-1185">Reference proteome</keyword>
<keyword evidence="4 12" id="KW-0132">Cell division</keyword>
<comment type="function">
    <text evidence="12">Cell wall formation. Adds enolpyruvyl to UDP-N-acetylglucosamine.</text>
</comment>
<dbReference type="Proteomes" id="UP000530514">
    <property type="component" value="Unassembled WGS sequence"/>
</dbReference>
<name>A0A7W2AHC4_9BACL</name>
<proteinExistence type="inferred from homology"/>
<keyword evidence="9 12" id="KW-0961">Cell wall biogenesis/degradation</keyword>
<keyword evidence="5 12" id="KW-0808">Transferase</keyword>
<evidence type="ECO:0000256" key="7">
    <source>
        <dbReference type="ARBA" id="ARBA00022984"/>
    </source>
</evidence>
<reference evidence="14 15" key="1">
    <citation type="submission" date="2020-07" db="EMBL/GenBank/DDBJ databases">
        <authorList>
            <person name="Feng H."/>
        </authorList>
    </citation>
    <scope>NUCLEOTIDE SEQUENCE [LARGE SCALE GENOMIC DNA]</scope>
    <source>
        <strain evidence="15">s-11</strain>
    </source>
</reference>
<dbReference type="InterPro" id="IPR036968">
    <property type="entry name" value="Enolpyruvate_Tfrase_sf"/>
</dbReference>
<evidence type="ECO:0000256" key="4">
    <source>
        <dbReference type="ARBA" id="ARBA00022618"/>
    </source>
</evidence>
<dbReference type="OrthoDB" id="9803760at2"/>
<dbReference type="InterPro" id="IPR005750">
    <property type="entry name" value="UDP_GlcNAc_COvinyl_MurA"/>
</dbReference>
<evidence type="ECO:0000256" key="9">
    <source>
        <dbReference type="ARBA" id="ARBA00023316"/>
    </source>
</evidence>
<keyword evidence="12" id="KW-0670">Pyruvate</keyword>
<dbReference type="GO" id="GO:0008360">
    <property type="term" value="P:regulation of cell shape"/>
    <property type="evidence" value="ECO:0007669"/>
    <property type="project" value="UniProtKB-KW"/>
</dbReference>
<dbReference type="Pfam" id="PF00275">
    <property type="entry name" value="EPSP_synthase"/>
    <property type="match status" value="1"/>
</dbReference>
<evidence type="ECO:0000313" key="15">
    <source>
        <dbReference type="Proteomes" id="UP000530514"/>
    </source>
</evidence>
<feature type="active site" description="Proton donor" evidence="12">
    <location>
        <position position="116"/>
    </location>
</feature>
<comment type="subcellular location">
    <subcellularLocation>
        <location evidence="1 12">Cytoplasm</location>
    </subcellularLocation>
</comment>
<organism evidence="14 15">
    <name type="scientific">Thermoactinomyces daqus</name>
    <dbReference type="NCBI Taxonomy" id="1329516"/>
    <lineage>
        <taxon>Bacteria</taxon>
        <taxon>Bacillati</taxon>
        <taxon>Bacillota</taxon>
        <taxon>Bacilli</taxon>
        <taxon>Bacillales</taxon>
        <taxon>Thermoactinomycetaceae</taxon>
        <taxon>Thermoactinomyces</taxon>
    </lineage>
</organism>
<dbReference type="SUPFAM" id="SSF55205">
    <property type="entry name" value="EPT/RTPC-like"/>
    <property type="match status" value="1"/>
</dbReference>
<evidence type="ECO:0000313" key="14">
    <source>
        <dbReference type="EMBL" id="MBA4542536.1"/>
    </source>
</evidence>
<dbReference type="PANTHER" id="PTHR43783">
    <property type="entry name" value="UDP-N-ACETYLGLUCOSAMINE 1-CARBOXYVINYLTRANSFERASE"/>
    <property type="match status" value="1"/>
</dbReference>
<dbReference type="EMBL" id="JACEIP010000007">
    <property type="protein sequence ID" value="MBA4542536.1"/>
    <property type="molecule type" value="Genomic_DNA"/>
</dbReference>
<evidence type="ECO:0000256" key="5">
    <source>
        <dbReference type="ARBA" id="ARBA00022679"/>
    </source>
</evidence>
<feature type="binding site" evidence="12">
    <location>
        <begin position="22"/>
        <end position="23"/>
    </location>
    <ligand>
        <name>phosphoenolpyruvate</name>
        <dbReference type="ChEBI" id="CHEBI:58702"/>
    </ligand>
</feature>
<evidence type="ECO:0000256" key="2">
    <source>
        <dbReference type="ARBA" id="ARBA00004752"/>
    </source>
</evidence>
<evidence type="ECO:0000256" key="1">
    <source>
        <dbReference type="ARBA" id="ARBA00004496"/>
    </source>
</evidence>
<dbReference type="UniPathway" id="UPA00219"/>
<dbReference type="PANTHER" id="PTHR43783:SF1">
    <property type="entry name" value="UDP-N-ACETYLGLUCOSAMINE 1-CARBOXYVINYLTRANSFERASE"/>
    <property type="match status" value="1"/>
</dbReference>
<dbReference type="AlphaFoldDB" id="A0A7W2AHC4"/>
<comment type="caution">
    <text evidence="12">Lacks conserved residue(s) required for the propagation of feature annotation.</text>
</comment>
<keyword evidence="7 12" id="KW-0573">Peptidoglycan synthesis</keyword>
<dbReference type="RefSeq" id="WP_033100245.1">
    <property type="nucleotide sequence ID" value="NZ_JACEIP010000007.1"/>
</dbReference>
<dbReference type="GO" id="GO:0009252">
    <property type="term" value="P:peptidoglycan biosynthetic process"/>
    <property type="evidence" value="ECO:0007669"/>
    <property type="project" value="UniProtKB-UniRule"/>
</dbReference>
<evidence type="ECO:0000256" key="6">
    <source>
        <dbReference type="ARBA" id="ARBA00022960"/>
    </source>
</evidence>
<keyword evidence="8 12" id="KW-0131">Cell cycle</keyword>
<gene>
    <name evidence="12 14" type="primary">murA</name>
    <name evidence="14" type="ORF">H1164_06410</name>
</gene>
<sequence length="425" mass="45548">MEGFVIEGGKPLSGSIRVQGAKNAALPILAACVLAEGIFEIHDVPRLSDIEAMCQILEALGAQVIRHQTSIRVNTRLINNYVIPDHLMSKIRSSIFLMGPLLARLKQVCISHPGGCAIGKRPIDIHLNGLKRLGVQMTEKEGVIHCYASKLIGDEIVLDFPSVGATENIMMAAVLGEGTTVLKNAAREPEISDLQDFLNKMGAQITGAGSPEIRIRGVRSLRPVSHTIIPDRIVAGTLAAAAGATGGEVLLENVIPSHLTSIILHLQRLGIEIEQGENSLRVRGPKRLRPIPAIATAPYPGFPTDMQPQMLVLLTQAEGISMLTETIFESRLKHVDELRKMGADVTLDNNTVWVRGGKSLNGTSVSATDLRAGAALVIAGLVAQGTTHITGAEHIDRGYERFETVINKLGGIMERKTGFSSCSST</sequence>
<dbReference type="NCBIfam" id="NF006873">
    <property type="entry name" value="PRK09369.1"/>
    <property type="match status" value="1"/>
</dbReference>
<keyword evidence="6 12" id="KW-0133">Cell shape</keyword>
<feature type="binding site" evidence="12">
    <location>
        <position position="327"/>
    </location>
    <ligand>
        <name>UDP-N-acetyl-alpha-D-glucosamine</name>
        <dbReference type="ChEBI" id="CHEBI:57705"/>
    </ligand>
</feature>
<dbReference type="CDD" id="cd01555">
    <property type="entry name" value="UdpNAET"/>
    <property type="match status" value="1"/>
</dbReference>
<dbReference type="GO" id="GO:0051301">
    <property type="term" value="P:cell division"/>
    <property type="evidence" value="ECO:0007669"/>
    <property type="project" value="UniProtKB-KW"/>
</dbReference>
<evidence type="ECO:0000256" key="10">
    <source>
        <dbReference type="ARBA" id="ARBA00038367"/>
    </source>
</evidence>
<dbReference type="NCBIfam" id="TIGR01072">
    <property type="entry name" value="murA"/>
    <property type="match status" value="1"/>
</dbReference>
<evidence type="ECO:0000256" key="3">
    <source>
        <dbReference type="ARBA" id="ARBA00022490"/>
    </source>
</evidence>
<dbReference type="HAMAP" id="MF_00111">
    <property type="entry name" value="MurA"/>
    <property type="match status" value="1"/>
</dbReference>
<comment type="catalytic activity">
    <reaction evidence="11 12">
        <text>phosphoenolpyruvate + UDP-N-acetyl-alpha-D-glucosamine = UDP-N-acetyl-3-O-(1-carboxyvinyl)-alpha-D-glucosamine + phosphate</text>
        <dbReference type="Rhea" id="RHEA:18681"/>
        <dbReference type="ChEBI" id="CHEBI:43474"/>
        <dbReference type="ChEBI" id="CHEBI:57705"/>
        <dbReference type="ChEBI" id="CHEBI:58702"/>
        <dbReference type="ChEBI" id="CHEBI:68483"/>
        <dbReference type="EC" id="2.5.1.7"/>
    </reaction>
</comment>
<dbReference type="InterPro" id="IPR001986">
    <property type="entry name" value="Enolpyruvate_Tfrase_dom"/>
</dbReference>